<dbReference type="Pfam" id="PF00248">
    <property type="entry name" value="Aldo_ket_red"/>
    <property type="match status" value="1"/>
</dbReference>
<evidence type="ECO:0000313" key="5">
    <source>
        <dbReference type="EMBL" id="GAA3230904.1"/>
    </source>
</evidence>
<dbReference type="PANTHER" id="PTHR43827:SF3">
    <property type="entry name" value="NADP-DEPENDENT OXIDOREDUCTASE DOMAIN-CONTAINING PROTEIN"/>
    <property type="match status" value="1"/>
</dbReference>
<evidence type="ECO:0000259" key="4">
    <source>
        <dbReference type="Pfam" id="PF00248"/>
    </source>
</evidence>
<dbReference type="EMBL" id="BAAAUV010000021">
    <property type="protein sequence ID" value="GAA3230904.1"/>
    <property type="molecule type" value="Genomic_DNA"/>
</dbReference>
<dbReference type="InterPro" id="IPR036812">
    <property type="entry name" value="NAD(P)_OxRdtase_dom_sf"/>
</dbReference>
<keyword evidence="3" id="KW-0560">Oxidoreductase</keyword>
<dbReference type="PANTHER" id="PTHR43827">
    <property type="entry name" value="2,5-DIKETO-D-GLUCONIC ACID REDUCTASE"/>
    <property type="match status" value="1"/>
</dbReference>
<sequence>MFHGPAGRVPGMTNVPDITLNNGVRIPQLGFGVYQVPPEDTKEAVLTALEFGYRHIDTAEMYGNEQGVGEAVRASGVPREDVFVTSKLNNGFHAPADARKAFDRTLADLGMDYLDLFLIHWPLPKVGDFAETWKALEEIAATDRVRAIGVSNFQAHHLQRLLDETGTVPAVNQIEIHPYLVQDELRSFGAAHGIATEAWSPIAQGRVLGDPVITAIAERVGRTPAQVTLRWHLQRGDIVFPKSVTRARVEENFALFDFSLTQPDMDALTALNRDLRTGPDPDDFNWIP</sequence>
<evidence type="ECO:0000313" key="6">
    <source>
        <dbReference type="Proteomes" id="UP001501237"/>
    </source>
</evidence>
<dbReference type="SUPFAM" id="SSF51430">
    <property type="entry name" value="NAD(P)-linked oxidoreductase"/>
    <property type="match status" value="1"/>
</dbReference>
<name>A0ABP6QK97_9ACTN</name>
<keyword evidence="6" id="KW-1185">Reference proteome</keyword>
<dbReference type="Proteomes" id="UP001501237">
    <property type="component" value="Unassembled WGS sequence"/>
</dbReference>
<dbReference type="PROSITE" id="PS00798">
    <property type="entry name" value="ALDOKETO_REDUCTASE_1"/>
    <property type="match status" value="1"/>
</dbReference>
<dbReference type="Gene3D" id="3.20.20.100">
    <property type="entry name" value="NADP-dependent oxidoreductase domain"/>
    <property type="match status" value="1"/>
</dbReference>
<feature type="domain" description="NADP-dependent oxidoreductase" evidence="4">
    <location>
        <begin position="35"/>
        <end position="272"/>
    </location>
</feature>
<dbReference type="InterPro" id="IPR018170">
    <property type="entry name" value="Aldo/ket_reductase_CS"/>
</dbReference>
<dbReference type="InterPro" id="IPR023210">
    <property type="entry name" value="NADP_OxRdtase_dom"/>
</dbReference>
<evidence type="ECO:0000256" key="3">
    <source>
        <dbReference type="ARBA" id="ARBA00023002"/>
    </source>
</evidence>
<organism evidence="5 6">
    <name type="scientific">Actinocorallia longicatena</name>
    <dbReference type="NCBI Taxonomy" id="111803"/>
    <lineage>
        <taxon>Bacteria</taxon>
        <taxon>Bacillati</taxon>
        <taxon>Actinomycetota</taxon>
        <taxon>Actinomycetes</taxon>
        <taxon>Streptosporangiales</taxon>
        <taxon>Thermomonosporaceae</taxon>
        <taxon>Actinocorallia</taxon>
    </lineage>
</organism>
<protein>
    <submittedName>
        <fullName evidence="5">Aldo/keto reductase</fullName>
    </submittedName>
</protein>
<dbReference type="PIRSF" id="PIRSF000097">
    <property type="entry name" value="AKR"/>
    <property type="match status" value="1"/>
</dbReference>
<evidence type="ECO:0000256" key="1">
    <source>
        <dbReference type="ARBA" id="ARBA00007905"/>
    </source>
</evidence>
<dbReference type="InterPro" id="IPR020471">
    <property type="entry name" value="AKR"/>
</dbReference>
<dbReference type="PROSITE" id="PS00062">
    <property type="entry name" value="ALDOKETO_REDUCTASE_2"/>
    <property type="match status" value="1"/>
</dbReference>
<comment type="caution">
    <text evidence="5">The sequence shown here is derived from an EMBL/GenBank/DDBJ whole genome shotgun (WGS) entry which is preliminary data.</text>
</comment>
<comment type="similarity">
    <text evidence="1">Belongs to the aldo/keto reductase family.</text>
</comment>
<accession>A0ABP6QK97</accession>
<dbReference type="PRINTS" id="PR00069">
    <property type="entry name" value="ALDKETRDTASE"/>
</dbReference>
<proteinExistence type="inferred from homology"/>
<evidence type="ECO:0000256" key="2">
    <source>
        <dbReference type="ARBA" id="ARBA00022857"/>
    </source>
</evidence>
<gene>
    <name evidence="5" type="ORF">GCM10010468_61710</name>
</gene>
<reference evidence="6" key="1">
    <citation type="journal article" date="2019" name="Int. J. Syst. Evol. Microbiol.">
        <title>The Global Catalogue of Microorganisms (GCM) 10K type strain sequencing project: providing services to taxonomists for standard genome sequencing and annotation.</title>
        <authorList>
            <consortium name="The Broad Institute Genomics Platform"/>
            <consortium name="The Broad Institute Genome Sequencing Center for Infectious Disease"/>
            <person name="Wu L."/>
            <person name="Ma J."/>
        </authorList>
    </citation>
    <scope>NUCLEOTIDE SEQUENCE [LARGE SCALE GENOMIC DNA]</scope>
    <source>
        <strain evidence="6">JCM 9377</strain>
    </source>
</reference>
<keyword evidence="2" id="KW-0521">NADP</keyword>